<dbReference type="EMBL" id="UINC01223750">
    <property type="protein sequence ID" value="SVE53068.1"/>
    <property type="molecule type" value="Genomic_DNA"/>
</dbReference>
<feature type="non-terminal residue" evidence="1">
    <location>
        <position position="55"/>
    </location>
</feature>
<organism evidence="1">
    <name type="scientific">marine metagenome</name>
    <dbReference type="NCBI Taxonomy" id="408172"/>
    <lineage>
        <taxon>unclassified sequences</taxon>
        <taxon>metagenomes</taxon>
        <taxon>ecological metagenomes</taxon>
    </lineage>
</organism>
<dbReference type="GO" id="GO:0050660">
    <property type="term" value="F:flavin adenine dinucleotide binding"/>
    <property type="evidence" value="ECO:0007669"/>
    <property type="project" value="InterPro"/>
</dbReference>
<dbReference type="InterPro" id="IPR036318">
    <property type="entry name" value="FAD-bd_PCMH-like_sf"/>
</dbReference>
<accession>A0A383EAD1</accession>
<dbReference type="SUPFAM" id="SSF56176">
    <property type="entry name" value="FAD-binding/transporter-associated domain-like"/>
    <property type="match status" value="1"/>
</dbReference>
<reference evidence="1" key="1">
    <citation type="submission" date="2018-05" db="EMBL/GenBank/DDBJ databases">
        <authorList>
            <person name="Lanie J.A."/>
            <person name="Ng W.-L."/>
            <person name="Kazmierczak K.M."/>
            <person name="Andrzejewski T.M."/>
            <person name="Davidsen T.M."/>
            <person name="Wayne K.J."/>
            <person name="Tettelin H."/>
            <person name="Glass J.I."/>
            <person name="Rusch D."/>
            <person name="Podicherti R."/>
            <person name="Tsui H.-C.T."/>
            <person name="Winkler M.E."/>
        </authorList>
    </citation>
    <scope>NUCLEOTIDE SEQUENCE</scope>
</reference>
<dbReference type="AlphaFoldDB" id="A0A383EAD1"/>
<proteinExistence type="predicted"/>
<evidence type="ECO:0000313" key="1">
    <source>
        <dbReference type="EMBL" id="SVE53068.1"/>
    </source>
</evidence>
<gene>
    <name evidence="1" type="ORF">METZ01_LOCUS505922</name>
</gene>
<sequence>MNTKPNVISLASIKDLFHLDSTHIGAMVRLQDLANSELIHPIIKKAAGSIASVLI</sequence>
<protein>
    <submittedName>
        <fullName evidence="1">Uncharacterized protein</fullName>
    </submittedName>
</protein>
<name>A0A383EAD1_9ZZZZ</name>